<feature type="transmembrane region" description="Helical" evidence="2">
    <location>
        <begin position="163"/>
        <end position="183"/>
    </location>
</feature>
<dbReference type="Pfam" id="PF10112">
    <property type="entry name" value="Halogen_Hydrol"/>
    <property type="match status" value="1"/>
</dbReference>
<feature type="transmembrane region" description="Helical" evidence="2">
    <location>
        <begin position="120"/>
        <end position="142"/>
    </location>
</feature>
<feature type="transmembrane region" description="Helical" evidence="2">
    <location>
        <begin position="189"/>
        <end position="210"/>
    </location>
</feature>
<keyword evidence="2" id="KW-0472">Membrane</keyword>
<feature type="transmembrane region" description="Helical" evidence="2">
    <location>
        <begin position="81"/>
        <end position="114"/>
    </location>
</feature>
<evidence type="ECO:0008006" key="4">
    <source>
        <dbReference type="Google" id="ProtNLM"/>
    </source>
</evidence>
<feature type="region of interest" description="Disordered" evidence="1">
    <location>
        <begin position="1"/>
        <end position="47"/>
    </location>
</feature>
<organism evidence="3">
    <name type="scientific">uncultured delta proteobacterium</name>
    <dbReference type="NCBI Taxonomy" id="34034"/>
    <lineage>
        <taxon>Bacteria</taxon>
        <taxon>Deltaproteobacteria</taxon>
        <taxon>environmental samples</taxon>
    </lineage>
</organism>
<gene>
    <name evidence="3" type="ORF">KL86DPRO_11737</name>
</gene>
<evidence type="ECO:0000313" key="3">
    <source>
        <dbReference type="EMBL" id="SBW00175.1"/>
    </source>
</evidence>
<protein>
    <recommendedName>
        <fullName evidence="4">5-bromo-4-chloroindolyl phosphate hydrolysis protein</fullName>
    </recommendedName>
</protein>
<proteinExistence type="predicted"/>
<reference evidence="3" key="1">
    <citation type="submission" date="2016-04" db="EMBL/GenBank/DDBJ databases">
        <authorList>
            <person name="Evans L.H."/>
            <person name="Alamgir A."/>
            <person name="Owens N."/>
            <person name="Weber N.D."/>
            <person name="Virtaneva K."/>
            <person name="Barbian K."/>
            <person name="Babar A."/>
            <person name="Rosenke K."/>
        </authorList>
    </citation>
    <scope>NUCLEOTIDE SEQUENCE</scope>
    <source>
        <strain evidence="3">86</strain>
    </source>
</reference>
<dbReference type="AlphaFoldDB" id="A0A212JLJ3"/>
<accession>A0A212JLJ3</accession>
<sequence length="362" mass="38780">MDAMKPGQPERPHSSGQAERPYNSGKTERPNTPGKPETFNGGAPMAPPTDNEIPGLGLAARWGARSLEELKSLGKRVFAHIAIFAGAAAVAVSAGSFLAGICAYVGGVCIIARGMAASPAWLIPAVTGVAQTVILALFGFPFPQALFWGGAQSWLQRLFQKRFRMGGEWIMLLFLLPVGISLLGQTPLLLLSSSFAGMAVIGVILSQAVYRKQALAARAEELRQAGPPEPERVVLYRASLADFSGKIHSLPKSAQAVATSIAACTGNILDSMATDPRDLEPGHRFLNRYFKAAHAVVDKHISLAREKVITPEIMEALARSEEMLARLDAVFAKEHARLLENDVSDFSADLAVIDTLLKMDGR</sequence>
<keyword evidence="2" id="KW-1133">Transmembrane helix</keyword>
<evidence type="ECO:0000256" key="2">
    <source>
        <dbReference type="SAM" id="Phobius"/>
    </source>
</evidence>
<name>A0A212JLJ3_9DELT</name>
<dbReference type="InterPro" id="IPR018770">
    <property type="entry name" value="ChloroindolylP_hydrolase"/>
</dbReference>
<evidence type="ECO:0000256" key="1">
    <source>
        <dbReference type="SAM" id="MobiDB-lite"/>
    </source>
</evidence>
<keyword evidence="2" id="KW-0812">Transmembrane</keyword>
<dbReference type="EMBL" id="FLUQ01000001">
    <property type="protein sequence ID" value="SBW00175.1"/>
    <property type="molecule type" value="Genomic_DNA"/>
</dbReference>